<keyword evidence="1" id="KW-0812">Transmembrane</keyword>
<evidence type="ECO:0000313" key="3">
    <source>
        <dbReference type="Proteomes" id="UP001589698"/>
    </source>
</evidence>
<reference evidence="2 3" key="1">
    <citation type="submission" date="2024-09" db="EMBL/GenBank/DDBJ databases">
        <authorList>
            <person name="Sun Q."/>
            <person name="Mori K."/>
        </authorList>
    </citation>
    <scope>NUCLEOTIDE SEQUENCE [LARGE SCALE GENOMIC DNA]</scope>
    <source>
        <strain evidence="2 3">CCM 8654</strain>
    </source>
</reference>
<protein>
    <submittedName>
        <fullName evidence="2">Uncharacterized protein</fullName>
    </submittedName>
</protein>
<dbReference type="RefSeq" id="WP_378516977.1">
    <property type="nucleotide sequence ID" value="NZ_CBCSDI010000104.1"/>
</dbReference>
<organism evidence="2 3">
    <name type="scientific">Nocardioides zeicaulis</name>
    <dbReference type="NCBI Taxonomy" id="1776857"/>
    <lineage>
        <taxon>Bacteria</taxon>
        <taxon>Bacillati</taxon>
        <taxon>Actinomycetota</taxon>
        <taxon>Actinomycetes</taxon>
        <taxon>Propionibacteriales</taxon>
        <taxon>Nocardioidaceae</taxon>
        <taxon>Nocardioides</taxon>
    </lineage>
</organism>
<evidence type="ECO:0000256" key="1">
    <source>
        <dbReference type="SAM" id="Phobius"/>
    </source>
</evidence>
<keyword evidence="3" id="KW-1185">Reference proteome</keyword>
<evidence type="ECO:0000313" key="2">
    <source>
        <dbReference type="EMBL" id="MFC0221281.1"/>
    </source>
</evidence>
<comment type="caution">
    <text evidence="2">The sequence shown here is derived from an EMBL/GenBank/DDBJ whole genome shotgun (WGS) entry which is preliminary data.</text>
</comment>
<feature type="transmembrane region" description="Helical" evidence="1">
    <location>
        <begin position="25"/>
        <end position="46"/>
    </location>
</feature>
<dbReference type="Proteomes" id="UP001589698">
    <property type="component" value="Unassembled WGS sequence"/>
</dbReference>
<accession>A0ABV6DX37</accession>
<keyword evidence="1" id="KW-1133">Transmembrane helix</keyword>
<name>A0ABV6DX37_9ACTN</name>
<dbReference type="EMBL" id="JBHLXH010000001">
    <property type="protein sequence ID" value="MFC0221281.1"/>
    <property type="molecule type" value="Genomic_DNA"/>
</dbReference>
<gene>
    <name evidence="2" type="ORF">ACFFJG_02215</name>
</gene>
<sequence length="53" mass="5590">MSSTQSWERTSAAPPLRVREQAREAVVLVAFSAATASGLALALLLLTHLGRQG</sequence>
<proteinExistence type="predicted"/>
<keyword evidence="1" id="KW-0472">Membrane</keyword>